<evidence type="ECO:0000313" key="2">
    <source>
        <dbReference type="Proteomes" id="UP000318081"/>
    </source>
</evidence>
<accession>A0ABX5XLG8</accession>
<organism evidence="1 2">
    <name type="scientific">Stieleria magnilauensis</name>
    <dbReference type="NCBI Taxonomy" id="2527963"/>
    <lineage>
        <taxon>Bacteria</taxon>
        <taxon>Pseudomonadati</taxon>
        <taxon>Planctomycetota</taxon>
        <taxon>Planctomycetia</taxon>
        <taxon>Pirellulales</taxon>
        <taxon>Pirellulaceae</taxon>
        <taxon>Stieleria</taxon>
    </lineage>
</organism>
<keyword evidence="2" id="KW-1185">Reference proteome</keyword>
<gene>
    <name evidence="1" type="ORF">TBK1r_17620</name>
</gene>
<reference evidence="1 2" key="1">
    <citation type="submission" date="2019-02" db="EMBL/GenBank/DDBJ databases">
        <title>Deep-cultivation of Planctomycetes and their phenomic and genomic characterization uncovers novel biology.</title>
        <authorList>
            <person name="Wiegand S."/>
            <person name="Jogler M."/>
            <person name="Boedeker C."/>
            <person name="Pinto D."/>
            <person name="Vollmers J."/>
            <person name="Rivas-Marin E."/>
            <person name="Kohn T."/>
            <person name="Peeters S.H."/>
            <person name="Heuer A."/>
            <person name="Rast P."/>
            <person name="Oberbeckmann S."/>
            <person name="Bunk B."/>
            <person name="Jeske O."/>
            <person name="Meyerdierks A."/>
            <person name="Storesund J.E."/>
            <person name="Kallscheuer N."/>
            <person name="Luecker S."/>
            <person name="Lage O.M."/>
            <person name="Pohl T."/>
            <person name="Merkel B.J."/>
            <person name="Hornburger P."/>
            <person name="Mueller R.-W."/>
            <person name="Bruemmer F."/>
            <person name="Labrenz M."/>
            <person name="Spormann A.M."/>
            <person name="Op den Camp H."/>
            <person name="Overmann J."/>
            <person name="Amann R."/>
            <person name="Jetten M.S.M."/>
            <person name="Mascher T."/>
            <person name="Medema M.H."/>
            <person name="Devos D.P."/>
            <person name="Kaster A.-K."/>
            <person name="Ovreas L."/>
            <person name="Rohde M."/>
            <person name="Galperin M.Y."/>
            <person name="Jogler C."/>
        </authorList>
    </citation>
    <scope>NUCLEOTIDE SEQUENCE [LARGE SCALE GENOMIC DNA]</scope>
    <source>
        <strain evidence="1 2">TBK1r</strain>
    </source>
</reference>
<dbReference type="EMBL" id="CP036432">
    <property type="protein sequence ID" value="QDV82830.1"/>
    <property type="molecule type" value="Genomic_DNA"/>
</dbReference>
<sequence length="46" mass="5182">MPIVSIVTHSVTYIVTHSVTYIVTHSVTYFRPHVSSKNPWPMISPA</sequence>
<proteinExistence type="predicted"/>
<name>A0ABX5XLG8_9BACT</name>
<dbReference type="Proteomes" id="UP000318081">
    <property type="component" value="Chromosome"/>
</dbReference>
<protein>
    <submittedName>
        <fullName evidence="1">Uncharacterized protein</fullName>
    </submittedName>
</protein>
<evidence type="ECO:0000313" key="1">
    <source>
        <dbReference type="EMBL" id="QDV82830.1"/>
    </source>
</evidence>